<dbReference type="GeneID" id="105043678"/>
<dbReference type="GO" id="GO:0006338">
    <property type="term" value="P:chromatin remodeling"/>
    <property type="evidence" value="ECO:0007669"/>
    <property type="project" value="InterPro"/>
</dbReference>
<evidence type="ECO:0000313" key="11">
    <source>
        <dbReference type="RefSeq" id="XP_010919630.1"/>
    </source>
</evidence>
<evidence type="ECO:0000256" key="6">
    <source>
        <dbReference type="ARBA" id="ARBA00023242"/>
    </source>
</evidence>
<dbReference type="PROSITE" id="PS51192">
    <property type="entry name" value="HELICASE_ATP_BIND_1"/>
    <property type="match status" value="1"/>
</dbReference>
<dbReference type="FunFam" id="3.40.50.300:FF:001488">
    <property type="entry name" value="Putative helicase CHR10"/>
    <property type="match status" value="1"/>
</dbReference>
<gene>
    <name evidence="11" type="primary">LOC105043678</name>
</gene>
<reference evidence="11" key="1">
    <citation type="submission" date="2025-08" db="UniProtKB">
        <authorList>
            <consortium name="RefSeq"/>
        </authorList>
    </citation>
    <scope>IDENTIFICATION</scope>
</reference>
<dbReference type="Gene3D" id="3.40.220.10">
    <property type="entry name" value="Leucine Aminopeptidase, subunit E, domain 1"/>
    <property type="match status" value="1"/>
</dbReference>
<dbReference type="GO" id="GO:0005634">
    <property type="term" value="C:nucleus"/>
    <property type="evidence" value="ECO:0007669"/>
    <property type="project" value="UniProtKB-SubCell"/>
</dbReference>
<evidence type="ECO:0000256" key="4">
    <source>
        <dbReference type="ARBA" id="ARBA00022801"/>
    </source>
</evidence>
<dbReference type="AlphaFoldDB" id="A0A6I9R4T3"/>
<dbReference type="InterPro" id="IPR038718">
    <property type="entry name" value="SNF2-like_sf"/>
</dbReference>
<accession>A0A6I9R4T3</accession>
<dbReference type="InterPro" id="IPR014001">
    <property type="entry name" value="Helicase_ATP-bd"/>
</dbReference>
<dbReference type="PROSITE" id="PS51194">
    <property type="entry name" value="HELICASE_CTER"/>
    <property type="match status" value="1"/>
</dbReference>
<keyword evidence="5" id="KW-0067">ATP-binding</keyword>
<dbReference type="InterPro" id="IPR000330">
    <property type="entry name" value="SNF2_N"/>
</dbReference>
<dbReference type="SMART" id="SM00490">
    <property type="entry name" value="HELICc"/>
    <property type="match status" value="1"/>
</dbReference>
<dbReference type="CDD" id="cd03331">
    <property type="entry name" value="Macro_Poa1p-like_SNF2"/>
    <property type="match status" value="1"/>
</dbReference>
<evidence type="ECO:0000259" key="9">
    <source>
        <dbReference type="PROSITE" id="PS51194"/>
    </source>
</evidence>
<evidence type="ECO:0000256" key="7">
    <source>
        <dbReference type="SAM" id="Coils"/>
    </source>
</evidence>
<keyword evidence="7" id="KW-0175">Coiled coil</keyword>
<dbReference type="GO" id="GO:0016787">
    <property type="term" value="F:hydrolase activity"/>
    <property type="evidence" value="ECO:0007669"/>
    <property type="project" value="UniProtKB-KW"/>
</dbReference>
<sequence>MEYERRLLVAAELVISSDRQGEGHPPLDPSEIGVSATLKPHQLEGVAWLVRRYQLGVNVVLGDEMGLGKTLQAISFLSYLKIQSMSPGPFLILCPLSVTNGWESEFSKFCPALRVLRYVGEKGHRGGLRRMMYEHLQRQSSSSDKQQELPFDVLLTTYDIALLDQDFLSQIPWHFTVIDEAQRLKNSSSVLYKVLEHHFVMPRRLLLTGTPIQNNLSELWALMHFCMPSIFGTLEEFLFTFKEAGNSVPGSVSDKAKRQLRILKYILRAFMLRRTKAQLVESGILMLPPLTEITVLVPLVSLQKKVYMSILRRELPTLLALSSGTSSHQSLQNIVIQLRKACSHPYLFNGIEPEPYEEGEHLIQASGKLIILDQVLQKLHARGHRVLLFAQMTRTLDILQDFLELRNFTYERLDGSVRAEERFAAIRSFSQQPAEVNLKHHDNQNGAFVFLISTRAGGVGLNLVAADTVIFYEQDWNPQVDKQALQRAHRIGQMNHVLSINLVTEHTIEEVIMRRAERKFHLSNHVIGQDNEVQGAGKDAGFDAGDMRSLIFGLHVFDLTDLNKDTTNGENMVELNAMTERVLKMRSHEPSDKDDSKFEINPTDLLNSSDVFMRTSSATTTFDPELDEASYLSWIEKFKEVSQATKSSTPELEKRRYVSEEKQLKHEADRKKAEEKKLAKWEALGYQSLAIKDPDFMVDNNMMSDRGSVQFVYGDCTEPSKICPMEPAMIFSCVDTSGNWGHGGMFDALAMLSTCIPDAYHQAFECDDLHLGDLHLIKLNGTHSDKGDVLDVPVWVALAVVQSYNPRRKVPRSDISITDLERCLSKASFSAAQNSASIHMPRIGYGSQHSEWYTVERLLRKYASIHGIKIFVYYFRRPSKEQ</sequence>
<comment type="subcellular location">
    <subcellularLocation>
        <location evidence="1">Nucleus</location>
    </subcellularLocation>
</comment>
<dbReference type="OrthoDB" id="5857104at2759"/>
<protein>
    <submittedName>
        <fullName evidence="11">Probable helicase CHR10 isoform X1</fullName>
    </submittedName>
</protein>
<keyword evidence="6" id="KW-0539">Nucleus</keyword>
<dbReference type="Gene3D" id="3.40.50.300">
    <property type="entry name" value="P-loop containing nucleotide triphosphate hydrolases"/>
    <property type="match status" value="1"/>
</dbReference>
<dbReference type="GO" id="GO:0006281">
    <property type="term" value="P:DNA repair"/>
    <property type="evidence" value="ECO:0007669"/>
    <property type="project" value="InterPro"/>
</dbReference>
<dbReference type="Gene3D" id="3.40.50.10810">
    <property type="entry name" value="Tandem AAA-ATPase domain"/>
    <property type="match status" value="1"/>
</dbReference>
<dbReference type="Pfam" id="PF00176">
    <property type="entry name" value="SNF2-rel_dom"/>
    <property type="match status" value="1"/>
</dbReference>
<proteinExistence type="inferred from homology"/>
<dbReference type="InterPro" id="IPR043472">
    <property type="entry name" value="Macro_dom-like"/>
</dbReference>
<dbReference type="SUPFAM" id="SSF52540">
    <property type="entry name" value="P-loop containing nucleoside triphosphate hydrolases"/>
    <property type="match status" value="2"/>
</dbReference>
<dbReference type="InParanoid" id="A0A6I9R4T3"/>
<dbReference type="Proteomes" id="UP000504607">
    <property type="component" value="Chromosome 4"/>
</dbReference>
<name>A0A6I9R4T3_ELAGV</name>
<keyword evidence="10" id="KW-1185">Reference proteome</keyword>
<organism evidence="10 11">
    <name type="scientific">Elaeis guineensis var. tenera</name>
    <name type="common">Oil palm</name>
    <dbReference type="NCBI Taxonomy" id="51953"/>
    <lineage>
        <taxon>Eukaryota</taxon>
        <taxon>Viridiplantae</taxon>
        <taxon>Streptophyta</taxon>
        <taxon>Embryophyta</taxon>
        <taxon>Tracheophyta</taxon>
        <taxon>Spermatophyta</taxon>
        <taxon>Magnoliopsida</taxon>
        <taxon>Liliopsida</taxon>
        <taxon>Arecaceae</taxon>
        <taxon>Arecoideae</taxon>
        <taxon>Cocoseae</taxon>
        <taxon>Elaeidinae</taxon>
        <taxon>Elaeis</taxon>
    </lineage>
</organism>
<dbReference type="SMART" id="SM00487">
    <property type="entry name" value="DEXDc"/>
    <property type="match status" value="1"/>
</dbReference>
<feature type="coiled-coil region" evidence="7">
    <location>
        <begin position="654"/>
        <end position="684"/>
    </location>
</feature>
<dbReference type="InterPro" id="IPR031053">
    <property type="entry name" value="ALC1"/>
</dbReference>
<dbReference type="RefSeq" id="XP_010919630.1">
    <property type="nucleotide sequence ID" value="XM_010921328.3"/>
</dbReference>
<dbReference type="InterPro" id="IPR049730">
    <property type="entry name" value="SNF2/RAD54-like_C"/>
</dbReference>
<keyword evidence="11" id="KW-0347">Helicase</keyword>
<dbReference type="KEGG" id="egu:105043678"/>
<evidence type="ECO:0000259" key="8">
    <source>
        <dbReference type="PROSITE" id="PS51192"/>
    </source>
</evidence>
<keyword evidence="4" id="KW-0378">Hydrolase</keyword>
<evidence type="ECO:0000256" key="5">
    <source>
        <dbReference type="ARBA" id="ARBA00022840"/>
    </source>
</evidence>
<dbReference type="InterPro" id="IPR027417">
    <property type="entry name" value="P-loop_NTPase"/>
</dbReference>
<evidence type="ECO:0000256" key="1">
    <source>
        <dbReference type="ARBA" id="ARBA00004123"/>
    </source>
</evidence>
<dbReference type="CDD" id="cd18793">
    <property type="entry name" value="SF2_C_SNF"/>
    <property type="match status" value="1"/>
</dbReference>
<evidence type="ECO:0000256" key="3">
    <source>
        <dbReference type="ARBA" id="ARBA00022741"/>
    </source>
</evidence>
<dbReference type="SUPFAM" id="SSF52949">
    <property type="entry name" value="Macro domain-like"/>
    <property type="match status" value="1"/>
</dbReference>
<dbReference type="PANTHER" id="PTHR47157">
    <property type="entry name" value="CHROMODOMAIN-HELICASE-DNA-BINDING PROTEIN 1-LIKE"/>
    <property type="match status" value="1"/>
</dbReference>
<dbReference type="GO" id="GO:0003678">
    <property type="term" value="F:DNA helicase activity"/>
    <property type="evidence" value="ECO:0007669"/>
    <property type="project" value="InterPro"/>
</dbReference>
<evidence type="ECO:0000313" key="10">
    <source>
        <dbReference type="Proteomes" id="UP000504607"/>
    </source>
</evidence>
<dbReference type="GO" id="GO:0005524">
    <property type="term" value="F:ATP binding"/>
    <property type="evidence" value="ECO:0007669"/>
    <property type="project" value="UniProtKB-KW"/>
</dbReference>
<feature type="domain" description="Helicase C-terminal" evidence="9">
    <location>
        <begin position="371"/>
        <end position="541"/>
    </location>
</feature>
<keyword evidence="3" id="KW-0547">Nucleotide-binding</keyword>
<dbReference type="Pfam" id="PF00271">
    <property type="entry name" value="Helicase_C"/>
    <property type="match status" value="1"/>
</dbReference>
<dbReference type="InterPro" id="IPR001650">
    <property type="entry name" value="Helicase_C-like"/>
</dbReference>
<evidence type="ECO:0000256" key="2">
    <source>
        <dbReference type="ARBA" id="ARBA00007025"/>
    </source>
</evidence>
<dbReference type="PANTHER" id="PTHR47157:SF1">
    <property type="entry name" value="CHROMODOMAIN-HELICASE-DNA-BINDING PROTEIN 1-LIKE"/>
    <property type="match status" value="1"/>
</dbReference>
<feature type="domain" description="Helicase ATP-binding" evidence="8">
    <location>
        <begin position="50"/>
        <end position="229"/>
    </location>
</feature>
<comment type="similarity">
    <text evidence="2">Belongs to the SNF2/RAD54 helicase family.</text>
</comment>